<reference evidence="2 3" key="1">
    <citation type="submission" date="2012-09" db="EMBL/GenBank/DDBJ databases">
        <title>Celeribacter baekdonensis B30 Genome Sequencing.</title>
        <authorList>
            <person name="Wang W."/>
        </authorList>
    </citation>
    <scope>NUCLEOTIDE SEQUENCE [LARGE SCALE GENOMIC DNA]</scope>
    <source>
        <strain evidence="2 3">B30</strain>
    </source>
</reference>
<comment type="caution">
    <text evidence="2">The sequence shown here is derived from an EMBL/GenBank/DDBJ whole genome shotgun (WGS) entry which is preliminary data.</text>
</comment>
<organism evidence="2 3">
    <name type="scientific">Celeribacter baekdonensis B30</name>
    <dbReference type="NCBI Taxonomy" id="1208323"/>
    <lineage>
        <taxon>Bacteria</taxon>
        <taxon>Pseudomonadati</taxon>
        <taxon>Pseudomonadota</taxon>
        <taxon>Alphaproteobacteria</taxon>
        <taxon>Rhodobacterales</taxon>
        <taxon>Roseobacteraceae</taxon>
        <taxon>Celeribacter</taxon>
    </lineage>
</organism>
<evidence type="ECO:0000313" key="2">
    <source>
        <dbReference type="EMBL" id="EKE71114.1"/>
    </source>
</evidence>
<proteinExistence type="predicted"/>
<feature type="domain" description="SnoaL-like" evidence="1">
    <location>
        <begin position="8"/>
        <end position="117"/>
    </location>
</feature>
<dbReference type="OrthoDB" id="5733507at2"/>
<dbReference type="PANTHER" id="PTHR41252">
    <property type="entry name" value="BLR2505 PROTEIN"/>
    <property type="match status" value="1"/>
</dbReference>
<dbReference type="Pfam" id="PF12680">
    <property type="entry name" value="SnoaL_2"/>
    <property type="match status" value="1"/>
</dbReference>
<dbReference type="InterPro" id="IPR037401">
    <property type="entry name" value="SnoaL-like"/>
</dbReference>
<dbReference type="Proteomes" id="UP000006762">
    <property type="component" value="Unassembled WGS sequence"/>
</dbReference>
<name>K2JKR2_9RHOB</name>
<dbReference type="EMBL" id="AMRK01000005">
    <property type="protein sequence ID" value="EKE71114.1"/>
    <property type="molecule type" value="Genomic_DNA"/>
</dbReference>
<sequence length="138" mass="14812">MTVKSTIEAFWQGHSTQDIALLKTVMAEDMTWTVVGKTCPIAKTYEGWDGFFGELLSGLGEAFKPGTLKMTVKGLYADEAAGMGFLHLSESAELHNGNLLDVELVDVFTVKNGKITAVREIMDMAAVNAAFGFGEASA</sequence>
<dbReference type="STRING" id="1208323.B30_10135"/>
<dbReference type="PATRIC" id="fig|1208323.3.peg.2098"/>
<keyword evidence="3" id="KW-1185">Reference proteome</keyword>
<protein>
    <recommendedName>
        <fullName evidence="1">SnoaL-like domain-containing protein</fullName>
    </recommendedName>
</protein>
<dbReference type="InterPro" id="IPR032710">
    <property type="entry name" value="NTF2-like_dom_sf"/>
</dbReference>
<dbReference type="SUPFAM" id="SSF54427">
    <property type="entry name" value="NTF2-like"/>
    <property type="match status" value="1"/>
</dbReference>
<accession>K2JKR2</accession>
<dbReference type="PANTHER" id="PTHR41252:SF1">
    <property type="entry name" value="BLR2505 PROTEIN"/>
    <property type="match status" value="1"/>
</dbReference>
<dbReference type="RefSeq" id="WP_009571975.1">
    <property type="nucleotide sequence ID" value="NZ_AMRK01000005.1"/>
</dbReference>
<evidence type="ECO:0000313" key="3">
    <source>
        <dbReference type="Proteomes" id="UP000006762"/>
    </source>
</evidence>
<evidence type="ECO:0000259" key="1">
    <source>
        <dbReference type="Pfam" id="PF12680"/>
    </source>
</evidence>
<gene>
    <name evidence="2" type="ORF">B30_10135</name>
</gene>
<dbReference type="Gene3D" id="3.10.450.50">
    <property type="match status" value="1"/>
</dbReference>
<dbReference type="AlphaFoldDB" id="K2JKR2"/>